<keyword evidence="1" id="KW-0732">Signal</keyword>
<evidence type="ECO:0000313" key="3">
    <source>
        <dbReference type="EMBL" id="ALO42675.1"/>
    </source>
</evidence>
<gene>
    <name evidence="3" type="ORF">PP2015_2178</name>
</gene>
<dbReference type="OrthoDB" id="9812089at2"/>
<evidence type="ECO:0000259" key="2">
    <source>
        <dbReference type="Pfam" id="PF12680"/>
    </source>
</evidence>
<dbReference type="RefSeq" id="WP_058030384.1">
    <property type="nucleotide sequence ID" value="NZ_CP013187.1"/>
</dbReference>
<dbReference type="Proteomes" id="UP000061457">
    <property type="component" value="Chromosome I"/>
</dbReference>
<dbReference type="KEGG" id="pphe:PP2015_2178"/>
<reference evidence="4" key="1">
    <citation type="submission" date="2015-11" db="EMBL/GenBank/DDBJ databases">
        <authorList>
            <person name="Kim K.M."/>
        </authorList>
    </citation>
    <scope>NUCLEOTIDE SEQUENCE [LARGE SCALE GENOMIC DNA]</scope>
    <source>
        <strain evidence="4">KCTC 12086</strain>
    </source>
</reference>
<feature type="signal peptide" evidence="1">
    <location>
        <begin position="1"/>
        <end position="21"/>
    </location>
</feature>
<feature type="domain" description="SnoaL-like" evidence="2">
    <location>
        <begin position="59"/>
        <end position="146"/>
    </location>
</feature>
<dbReference type="PATRIC" id="fig|161398.10.peg.2215"/>
<dbReference type="InterPro" id="IPR032710">
    <property type="entry name" value="NTF2-like_dom_sf"/>
</dbReference>
<dbReference type="Pfam" id="PF12680">
    <property type="entry name" value="SnoaL_2"/>
    <property type="match status" value="1"/>
</dbReference>
<proteinExistence type="predicted"/>
<organism evidence="3 4">
    <name type="scientific">Pseudoalteromonas phenolica</name>
    <dbReference type="NCBI Taxonomy" id="161398"/>
    <lineage>
        <taxon>Bacteria</taxon>
        <taxon>Pseudomonadati</taxon>
        <taxon>Pseudomonadota</taxon>
        <taxon>Gammaproteobacteria</taxon>
        <taxon>Alteromonadales</taxon>
        <taxon>Pseudoalteromonadaceae</taxon>
        <taxon>Pseudoalteromonas</taxon>
    </lineage>
</organism>
<dbReference type="SUPFAM" id="SSF54427">
    <property type="entry name" value="NTF2-like"/>
    <property type="match status" value="1"/>
</dbReference>
<dbReference type="InterPro" id="IPR037401">
    <property type="entry name" value="SnoaL-like"/>
</dbReference>
<dbReference type="Gene3D" id="3.10.450.50">
    <property type="match status" value="1"/>
</dbReference>
<name>A0A0S2K3N0_9GAMM</name>
<sequence length="164" mass="18742">MTVLKLIFTLFVCTFVSSTFATSALATEVTRTELEQKNLDKALYCMEILENRNDLKPAKRLEILKADCIVENYIQHSPHVPDGREALLAIFAKRYKKFPQLSMSVKRAASEGDLVWLHLHVKRTPDSLGSAIMHVFRMENGKFAEHWGVSQRVPETSKNNNTMF</sequence>
<evidence type="ECO:0000313" key="4">
    <source>
        <dbReference type="Proteomes" id="UP000061457"/>
    </source>
</evidence>
<protein>
    <submittedName>
        <fullName evidence="3">Polyketide cyclase</fullName>
    </submittedName>
</protein>
<dbReference type="STRING" id="161398.PP2015_2178"/>
<accession>A0A0S2K3N0</accession>
<keyword evidence="4" id="KW-1185">Reference proteome</keyword>
<feature type="chain" id="PRO_5006601063" evidence="1">
    <location>
        <begin position="22"/>
        <end position="164"/>
    </location>
</feature>
<dbReference type="EMBL" id="CP013187">
    <property type="protein sequence ID" value="ALO42675.1"/>
    <property type="molecule type" value="Genomic_DNA"/>
</dbReference>
<dbReference type="AlphaFoldDB" id="A0A0S2K3N0"/>
<evidence type="ECO:0000256" key="1">
    <source>
        <dbReference type="SAM" id="SignalP"/>
    </source>
</evidence>